<organism evidence="2 3">
    <name type="scientific">Scyliorhinus torazame</name>
    <name type="common">Cloudy catshark</name>
    <name type="synonym">Catulus torazame</name>
    <dbReference type="NCBI Taxonomy" id="75743"/>
    <lineage>
        <taxon>Eukaryota</taxon>
        <taxon>Metazoa</taxon>
        <taxon>Chordata</taxon>
        <taxon>Craniata</taxon>
        <taxon>Vertebrata</taxon>
        <taxon>Chondrichthyes</taxon>
        <taxon>Elasmobranchii</taxon>
        <taxon>Galeomorphii</taxon>
        <taxon>Galeoidea</taxon>
        <taxon>Carcharhiniformes</taxon>
        <taxon>Scyliorhinidae</taxon>
        <taxon>Scyliorhinus</taxon>
    </lineage>
</organism>
<accession>A0A401QDV8</accession>
<keyword evidence="3" id="KW-1185">Reference proteome</keyword>
<dbReference type="EMBL" id="BFAA01040104">
    <property type="protein sequence ID" value="GCB83556.1"/>
    <property type="molecule type" value="Genomic_DNA"/>
</dbReference>
<evidence type="ECO:0000259" key="1">
    <source>
        <dbReference type="Pfam" id="PF24564"/>
    </source>
</evidence>
<dbReference type="OrthoDB" id="3598281at2759"/>
<proteinExistence type="predicted"/>
<dbReference type="STRING" id="75743.A0A401QDV8"/>
<dbReference type="PANTHER" id="PTHR36681:SF3">
    <property type="entry name" value="NUCLEAR GTPASE, GERMINAL CENTER-ASSOCIATED, TANDEM DUPLICATE 3"/>
    <property type="match status" value="1"/>
</dbReference>
<dbReference type="Proteomes" id="UP000288216">
    <property type="component" value="Unassembled WGS sequence"/>
</dbReference>
<evidence type="ECO:0000313" key="2">
    <source>
        <dbReference type="EMBL" id="GCB83556.1"/>
    </source>
</evidence>
<dbReference type="PANTHER" id="PTHR36681">
    <property type="entry name" value="NUCLEAR GTPASE, GERMINAL CENTER-ASSOCIATED, TANDEM DUPLICATE 3"/>
    <property type="match status" value="1"/>
</dbReference>
<comment type="caution">
    <text evidence="2">The sequence shown here is derived from an EMBL/GenBank/DDBJ whole genome shotgun (WGS) entry which is preliminary data.</text>
</comment>
<dbReference type="AlphaFoldDB" id="A0A401QDV8"/>
<feature type="domain" description="DUF7605" evidence="1">
    <location>
        <begin position="5"/>
        <end position="51"/>
    </location>
</feature>
<feature type="non-terminal residue" evidence="2">
    <location>
        <position position="1"/>
    </location>
</feature>
<gene>
    <name evidence="2" type="ORF">scyTo_0024143</name>
</gene>
<reference evidence="2 3" key="1">
    <citation type="journal article" date="2018" name="Nat. Ecol. Evol.">
        <title>Shark genomes provide insights into elasmobranch evolution and the origin of vertebrates.</title>
        <authorList>
            <person name="Hara Y"/>
            <person name="Yamaguchi K"/>
            <person name="Onimaru K"/>
            <person name="Kadota M"/>
            <person name="Koyanagi M"/>
            <person name="Keeley SD"/>
            <person name="Tatsumi K"/>
            <person name="Tanaka K"/>
            <person name="Motone F"/>
            <person name="Kageyama Y"/>
            <person name="Nozu R"/>
            <person name="Adachi N"/>
            <person name="Nishimura O"/>
            <person name="Nakagawa R"/>
            <person name="Tanegashima C"/>
            <person name="Kiyatake I"/>
            <person name="Matsumoto R"/>
            <person name="Murakumo K"/>
            <person name="Nishida K"/>
            <person name="Terakita A"/>
            <person name="Kuratani S"/>
            <person name="Sato K"/>
            <person name="Hyodo S Kuraku.S."/>
        </authorList>
    </citation>
    <scope>NUCLEOTIDE SEQUENCE [LARGE SCALE GENOMIC DNA]</scope>
</reference>
<protein>
    <recommendedName>
        <fullName evidence="1">DUF7605 domain-containing protein</fullName>
    </recommendedName>
</protein>
<dbReference type="Pfam" id="PF24564">
    <property type="entry name" value="DUF7605"/>
    <property type="match status" value="1"/>
</dbReference>
<sequence length="89" mass="10354">DITARQRNVSRILTPSVQKEMTPAYTACQSQTGSGSFTRMKSHLEKYVQKHGDHIFCTACRKLMEQLCLLQVRGWAERSWREWGRGPRQ</sequence>
<dbReference type="InterPro" id="IPR056024">
    <property type="entry name" value="DUF7605"/>
</dbReference>
<name>A0A401QDV8_SCYTO</name>
<evidence type="ECO:0000313" key="3">
    <source>
        <dbReference type="Proteomes" id="UP000288216"/>
    </source>
</evidence>